<dbReference type="NCBIfam" id="TIGR01361">
    <property type="entry name" value="DAHP_synth_Bsub"/>
    <property type="match status" value="1"/>
</dbReference>
<dbReference type="Pfam" id="PF00793">
    <property type="entry name" value="DAHP_synth_1"/>
    <property type="match status" value="1"/>
</dbReference>
<sequence>MIGGPCKYDSKEFLIIGGPCAVESYTQMNVIAKELKNTGISILRAGTFKPRTSPYSFQGLGKEGVKILNSVGKENSLKTVTEVLDTRDVEFLEQYVDYLQIGTRNMQNYALLKEVGKCRKPIILKRGMNATIEEWLYSAEYILKEGNTRVILCERGIRTFEPWTRNTLDLSAVSLIKTMTRLPIIIDPSHGTGCRGLIEPMCLAGIMAGCDGVMVEVHNTPEEALSDGKQSITINEFKNIKKKIDEVIRMKKELRYE</sequence>
<dbReference type="Proteomes" id="UP000284152">
    <property type="component" value="Unassembled WGS sequence"/>
</dbReference>
<dbReference type="PANTHER" id="PTHR43018:SF2">
    <property type="entry name" value="PHOSPHO-2-DEHYDRO-3-DEOXYHEPTONATE ALDOLASE"/>
    <property type="match status" value="1"/>
</dbReference>
<comment type="caution">
    <text evidence="3">The sequence shown here is derived from an EMBL/GenBank/DDBJ whole genome shotgun (WGS) entry which is preliminary data.</text>
</comment>
<evidence type="ECO:0000256" key="1">
    <source>
        <dbReference type="ARBA" id="ARBA00022679"/>
    </source>
</evidence>
<dbReference type="EMBL" id="QRNS01000058">
    <property type="protein sequence ID" value="RHK59330.1"/>
    <property type="molecule type" value="Genomic_DNA"/>
</dbReference>
<dbReference type="NCBIfam" id="NF006421">
    <property type="entry name" value="PRK08673.1"/>
    <property type="match status" value="1"/>
</dbReference>
<dbReference type="SUPFAM" id="SSF51569">
    <property type="entry name" value="Aldolase"/>
    <property type="match status" value="1"/>
</dbReference>
<proteinExistence type="predicted"/>
<dbReference type="GO" id="GO:0003849">
    <property type="term" value="F:3-deoxy-7-phosphoheptulonate synthase activity"/>
    <property type="evidence" value="ECO:0007669"/>
    <property type="project" value="UniProtKB-EC"/>
</dbReference>
<reference evidence="3 4" key="1">
    <citation type="submission" date="2018-08" db="EMBL/GenBank/DDBJ databases">
        <title>A genome reference for cultivated species of the human gut microbiota.</title>
        <authorList>
            <person name="Zou Y."/>
            <person name="Xue W."/>
            <person name="Luo G."/>
        </authorList>
    </citation>
    <scope>NUCLEOTIDE SEQUENCE [LARGE SCALE GENOMIC DNA]</scope>
    <source>
        <strain evidence="3 4">AF42-21</strain>
    </source>
</reference>
<protein>
    <submittedName>
        <fullName evidence="3">3-deoxy-7-phosphoheptulonate synthase</fullName>
        <ecNumber evidence="3">2.5.1.54</ecNumber>
    </submittedName>
</protein>
<feature type="domain" description="DAHP synthetase I/KDSA" evidence="2">
    <location>
        <begin position="11"/>
        <end position="247"/>
    </location>
</feature>
<evidence type="ECO:0000313" key="3">
    <source>
        <dbReference type="EMBL" id="RHK59330.1"/>
    </source>
</evidence>
<dbReference type="InterPro" id="IPR013785">
    <property type="entry name" value="Aldolase_TIM"/>
</dbReference>
<dbReference type="Gene3D" id="3.20.20.70">
    <property type="entry name" value="Aldolase class I"/>
    <property type="match status" value="1"/>
</dbReference>
<dbReference type="NCBIfam" id="NF009239">
    <property type="entry name" value="PRK12595.1"/>
    <property type="match status" value="1"/>
</dbReference>
<accession>A0A415H0Z0</accession>
<dbReference type="PANTHER" id="PTHR43018">
    <property type="entry name" value="PHOSPHO-2-DEHYDRO-3-DEOXYHEPTONATE ALDOLASE"/>
    <property type="match status" value="1"/>
</dbReference>
<gene>
    <name evidence="3" type="primary">aroF</name>
    <name evidence="3" type="ORF">DW054_16260</name>
</gene>
<dbReference type="InterPro" id="IPR052899">
    <property type="entry name" value="Class-I_DAHP_synthase"/>
</dbReference>
<dbReference type="InterPro" id="IPR006268">
    <property type="entry name" value="DAHP_syn_2"/>
</dbReference>
<dbReference type="GO" id="GO:0009073">
    <property type="term" value="P:aromatic amino acid family biosynthetic process"/>
    <property type="evidence" value="ECO:0007669"/>
    <property type="project" value="InterPro"/>
</dbReference>
<dbReference type="GO" id="GO:0016832">
    <property type="term" value="F:aldehyde-lyase activity"/>
    <property type="evidence" value="ECO:0007669"/>
    <property type="project" value="InterPro"/>
</dbReference>
<dbReference type="AlphaFoldDB" id="A0A415H0Z0"/>
<name>A0A415H0Z0_9FIRM</name>
<organism evidence="3 4">
    <name type="scientific">Dorea formicigenerans</name>
    <dbReference type="NCBI Taxonomy" id="39486"/>
    <lineage>
        <taxon>Bacteria</taxon>
        <taxon>Bacillati</taxon>
        <taxon>Bacillota</taxon>
        <taxon>Clostridia</taxon>
        <taxon>Lachnospirales</taxon>
        <taxon>Lachnospiraceae</taxon>
        <taxon>Dorea</taxon>
    </lineage>
</organism>
<dbReference type="EC" id="2.5.1.54" evidence="3"/>
<evidence type="ECO:0000313" key="4">
    <source>
        <dbReference type="Proteomes" id="UP000284152"/>
    </source>
</evidence>
<keyword evidence="1 3" id="KW-0808">Transferase</keyword>
<dbReference type="InterPro" id="IPR006218">
    <property type="entry name" value="DAHP1/KDSA"/>
</dbReference>
<evidence type="ECO:0000259" key="2">
    <source>
        <dbReference type="Pfam" id="PF00793"/>
    </source>
</evidence>